<sequence>MEKMFSVSGLMLLLAYPWTWTSAQTCSSSLQCSVNQCCRNPATGENLVNANWPGVLLLATNGACVSGSAGYRGKCDNICQCQEGHVCYRPITGVCCAPSRCYTEAEVEEERQRYRCGPLPNRRRRSQSPSLLDFLKCPQEQPHQAQSLG</sequence>
<gene>
    <name evidence="2" type="ORF">V1264_014113</name>
</gene>
<dbReference type="AlphaFoldDB" id="A0AAN9BS17"/>
<accession>A0AAN9BS17</accession>
<dbReference type="EMBL" id="JBAMIC010000003">
    <property type="protein sequence ID" value="KAK7110196.1"/>
    <property type="molecule type" value="Genomic_DNA"/>
</dbReference>
<evidence type="ECO:0000313" key="3">
    <source>
        <dbReference type="Proteomes" id="UP001374579"/>
    </source>
</evidence>
<keyword evidence="1" id="KW-0732">Signal</keyword>
<dbReference type="Proteomes" id="UP001374579">
    <property type="component" value="Unassembled WGS sequence"/>
</dbReference>
<organism evidence="2 3">
    <name type="scientific">Littorina saxatilis</name>
    <dbReference type="NCBI Taxonomy" id="31220"/>
    <lineage>
        <taxon>Eukaryota</taxon>
        <taxon>Metazoa</taxon>
        <taxon>Spiralia</taxon>
        <taxon>Lophotrochozoa</taxon>
        <taxon>Mollusca</taxon>
        <taxon>Gastropoda</taxon>
        <taxon>Caenogastropoda</taxon>
        <taxon>Littorinimorpha</taxon>
        <taxon>Littorinoidea</taxon>
        <taxon>Littorinidae</taxon>
        <taxon>Littorina</taxon>
    </lineage>
</organism>
<evidence type="ECO:0000256" key="1">
    <source>
        <dbReference type="SAM" id="SignalP"/>
    </source>
</evidence>
<comment type="caution">
    <text evidence="2">The sequence shown here is derived from an EMBL/GenBank/DDBJ whole genome shotgun (WGS) entry which is preliminary data.</text>
</comment>
<keyword evidence="3" id="KW-1185">Reference proteome</keyword>
<feature type="chain" id="PRO_5043009662" evidence="1">
    <location>
        <begin position="24"/>
        <end position="149"/>
    </location>
</feature>
<feature type="signal peptide" evidence="1">
    <location>
        <begin position="1"/>
        <end position="23"/>
    </location>
</feature>
<protein>
    <submittedName>
        <fullName evidence="2">Uncharacterized protein</fullName>
    </submittedName>
</protein>
<reference evidence="2 3" key="1">
    <citation type="submission" date="2024-02" db="EMBL/GenBank/DDBJ databases">
        <title>Chromosome-scale genome assembly of the rough periwinkle Littorina saxatilis.</title>
        <authorList>
            <person name="De Jode A."/>
            <person name="Faria R."/>
            <person name="Formenti G."/>
            <person name="Sims Y."/>
            <person name="Smith T.P."/>
            <person name="Tracey A."/>
            <person name="Wood J.M.D."/>
            <person name="Zagrodzka Z.B."/>
            <person name="Johannesson K."/>
            <person name="Butlin R.K."/>
            <person name="Leder E.H."/>
        </authorList>
    </citation>
    <scope>NUCLEOTIDE SEQUENCE [LARGE SCALE GENOMIC DNA]</scope>
    <source>
        <strain evidence="2">Snail1</strain>
        <tissue evidence="2">Muscle</tissue>
    </source>
</reference>
<proteinExistence type="predicted"/>
<evidence type="ECO:0000313" key="2">
    <source>
        <dbReference type="EMBL" id="KAK7110196.1"/>
    </source>
</evidence>
<name>A0AAN9BS17_9CAEN</name>